<organism evidence="1 2">
    <name type="scientific">Fusarium langsethiae</name>
    <dbReference type="NCBI Taxonomy" id="179993"/>
    <lineage>
        <taxon>Eukaryota</taxon>
        <taxon>Fungi</taxon>
        <taxon>Dikarya</taxon>
        <taxon>Ascomycota</taxon>
        <taxon>Pezizomycotina</taxon>
        <taxon>Sordariomycetes</taxon>
        <taxon>Hypocreomycetidae</taxon>
        <taxon>Hypocreales</taxon>
        <taxon>Nectriaceae</taxon>
        <taxon>Fusarium</taxon>
    </lineage>
</organism>
<evidence type="ECO:0000313" key="1">
    <source>
        <dbReference type="EMBL" id="KPA37388.1"/>
    </source>
</evidence>
<dbReference type="Proteomes" id="UP000037904">
    <property type="component" value="Unassembled WGS sequence"/>
</dbReference>
<dbReference type="EMBL" id="JXCE01000423">
    <property type="protein sequence ID" value="KPA37388.1"/>
    <property type="molecule type" value="Genomic_DNA"/>
</dbReference>
<name>A0A0M9EPQ6_FUSLA</name>
<reference evidence="1 2" key="1">
    <citation type="submission" date="2015-04" db="EMBL/GenBank/DDBJ databases">
        <title>The draft genome sequence of Fusarium langsethiae, a T-2/HT-2 mycotoxin producer.</title>
        <authorList>
            <person name="Lysoe E."/>
            <person name="Divon H.H."/>
            <person name="Terzi V."/>
            <person name="Orru L."/>
            <person name="Lamontanara A."/>
            <person name="Kolseth A.-K."/>
            <person name="Frandsen R.J."/>
            <person name="Nielsen K."/>
            <person name="Thrane U."/>
        </authorList>
    </citation>
    <scope>NUCLEOTIDE SEQUENCE [LARGE SCALE GENOMIC DNA]</scope>
    <source>
        <strain evidence="1 2">Fl201059</strain>
    </source>
</reference>
<dbReference type="AlphaFoldDB" id="A0A0M9EPQ6"/>
<accession>A0A0M9EPQ6</accession>
<evidence type="ECO:0000313" key="2">
    <source>
        <dbReference type="Proteomes" id="UP000037904"/>
    </source>
</evidence>
<sequence length="140" mass="15334">MSAGTYSDDPLEQAGNLASWLVGLGDNDWASYQGSTVEQCKHPGRRERIIGLIKASRIETTGRVAFVFRCRGPFVGALEPTPRETFPGNIILISQRGPSAFYFNGILTRPGDKQEIDGPARIEVGAEEVVFFLATFTKKV</sequence>
<keyword evidence="2" id="KW-1185">Reference proteome</keyword>
<protein>
    <submittedName>
        <fullName evidence="1">Uncharacterized protein</fullName>
    </submittedName>
</protein>
<comment type="caution">
    <text evidence="1">The sequence shown here is derived from an EMBL/GenBank/DDBJ whole genome shotgun (WGS) entry which is preliminary data.</text>
</comment>
<gene>
    <name evidence="1" type="ORF">FLAG1_09795</name>
</gene>
<proteinExistence type="predicted"/>